<evidence type="ECO:0000256" key="1">
    <source>
        <dbReference type="SAM" id="Coils"/>
    </source>
</evidence>
<dbReference type="OrthoDB" id="9818393at2"/>
<evidence type="ECO:0000313" key="3">
    <source>
        <dbReference type="Proteomes" id="UP000295164"/>
    </source>
</evidence>
<feature type="coiled-coil region" evidence="1">
    <location>
        <begin position="332"/>
        <end position="403"/>
    </location>
</feature>
<dbReference type="AlphaFoldDB" id="A0A4R4E4S0"/>
<dbReference type="Proteomes" id="UP000295164">
    <property type="component" value="Unassembled WGS sequence"/>
</dbReference>
<dbReference type="RefSeq" id="WP_131850957.1">
    <property type="nucleotide sequence ID" value="NZ_SKFH01000004.1"/>
</dbReference>
<dbReference type="EMBL" id="SKFH01000004">
    <property type="protein sequence ID" value="TCZ73957.1"/>
    <property type="molecule type" value="Genomic_DNA"/>
</dbReference>
<dbReference type="Gene3D" id="1.20.5.340">
    <property type="match status" value="1"/>
</dbReference>
<evidence type="ECO:0000313" key="2">
    <source>
        <dbReference type="EMBL" id="TCZ73957.1"/>
    </source>
</evidence>
<proteinExistence type="predicted"/>
<gene>
    <name evidence="2" type="ORF">E0486_04560</name>
</gene>
<name>A0A4R4E4S0_9BACT</name>
<accession>A0A4R4E4S0</accession>
<sequence length="425" mass="48784">MTKNELSARLDAFEAALAAYGVSKFTAKEIWDLRAEIVEDFRSVEFADPGERKDAWQRLQDGMDMLRQKAALLQVENEAFATEAEEKVELLQRVLDGADPEHEWTREELAELRAGANEVFDFMRQNRWPARERRTAVWDRFSATRDRIKALEDALFARVRTAIGERQERSAAIAAPFRALLEALKPDATAGALGPAFGQLQELFSTRSLPLAGLDFLQKALQEGSASRAPLKLKSDTLRELRRLFTEQRAQFNKEDAGATYALISTVQKEMDAAWAAYKDERQKKTDEWKEKQKAFVDMLGEKLQKRRSDQINLEKVIEAKRAFAPKLEQRLLNQQDYLNKLYDDLDELQARHNGARNFDMRERFEVALESKRARIAEVEADMKSVQQRIDTNEKDISEISAKVAKIGEGIAEMQQKIEEVSRRK</sequence>
<keyword evidence="1" id="KW-0175">Coiled coil</keyword>
<reference evidence="2 3" key="1">
    <citation type="submission" date="2019-03" db="EMBL/GenBank/DDBJ databases">
        <authorList>
            <person name="Kim M.K.M."/>
        </authorList>
    </citation>
    <scope>NUCLEOTIDE SEQUENCE [LARGE SCALE GENOMIC DNA]</scope>
    <source>
        <strain evidence="2 3">17J68-15</strain>
    </source>
</reference>
<protein>
    <submittedName>
        <fullName evidence="2">Uncharacterized protein</fullName>
    </submittedName>
</protein>
<comment type="caution">
    <text evidence="2">The sequence shown here is derived from an EMBL/GenBank/DDBJ whole genome shotgun (WGS) entry which is preliminary data.</text>
</comment>
<keyword evidence="3" id="KW-1185">Reference proteome</keyword>
<organism evidence="2 3">
    <name type="scientific">Flaviaesturariibacter aridisoli</name>
    <dbReference type="NCBI Taxonomy" id="2545761"/>
    <lineage>
        <taxon>Bacteria</taxon>
        <taxon>Pseudomonadati</taxon>
        <taxon>Bacteroidota</taxon>
        <taxon>Chitinophagia</taxon>
        <taxon>Chitinophagales</taxon>
        <taxon>Chitinophagaceae</taxon>
        <taxon>Flaviaestuariibacter</taxon>
    </lineage>
</organism>